<dbReference type="Gene3D" id="3.10.450.50">
    <property type="match status" value="1"/>
</dbReference>
<dbReference type="AlphaFoldDB" id="A0A1I7LSF4"/>
<dbReference type="Pfam" id="PF12680">
    <property type="entry name" value="SnoaL_2"/>
    <property type="match status" value="1"/>
</dbReference>
<dbReference type="SUPFAM" id="SSF54427">
    <property type="entry name" value="NTF2-like"/>
    <property type="match status" value="1"/>
</dbReference>
<dbReference type="Proteomes" id="UP000199391">
    <property type="component" value="Unassembled WGS sequence"/>
</dbReference>
<evidence type="ECO:0000259" key="1">
    <source>
        <dbReference type="Pfam" id="PF12680"/>
    </source>
</evidence>
<name>A0A1I7LSF4_9BURK</name>
<dbReference type="EMBL" id="FPBO01000036">
    <property type="protein sequence ID" value="SFV12500.1"/>
    <property type="molecule type" value="Genomic_DNA"/>
</dbReference>
<gene>
    <name evidence="2" type="ORF">SAMN05216552_103642</name>
</gene>
<accession>A0A1I7LSF4</accession>
<dbReference type="GO" id="GO:0016853">
    <property type="term" value="F:isomerase activity"/>
    <property type="evidence" value="ECO:0007669"/>
    <property type="project" value="UniProtKB-KW"/>
</dbReference>
<keyword evidence="3" id="KW-1185">Reference proteome</keyword>
<protein>
    <submittedName>
        <fullName evidence="2">Steroid delta-isomerase</fullName>
    </submittedName>
</protein>
<dbReference type="STRING" id="1035707.SAMN05216552_103642"/>
<dbReference type="RefSeq" id="WP_177307572.1">
    <property type="nucleotide sequence ID" value="NZ_FPBO01000036.1"/>
</dbReference>
<evidence type="ECO:0000313" key="2">
    <source>
        <dbReference type="EMBL" id="SFV12500.1"/>
    </source>
</evidence>
<reference evidence="3" key="1">
    <citation type="submission" date="2016-10" db="EMBL/GenBank/DDBJ databases">
        <authorList>
            <person name="Varghese N."/>
            <person name="Submissions S."/>
        </authorList>
    </citation>
    <scope>NUCLEOTIDE SEQUENCE [LARGE SCALE GENOMIC DNA]</scope>
    <source>
        <strain evidence="3">CGMCC 1.11014</strain>
    </source>
</reference>
<proteinExistence type="predicted"/>
<evidence type="ECO:0000313" key="3">
    <source>
        <dbReference type="Proteomes" id="UP000199391"/>
    </source>
</evidence>
<sequence>MHTTPSPAEIQAAVRRYAQCLTNGDLDGIVALFAPDAVFEDPIGTVPHVGSEGVRGFFQAALSQTGGRILFEQEGAVRIRGPHAVCAFIATCDRLTPVLVTETTDIFKFDRNGRIKSLVAIWGESNARTV</sequence>
<keyword evidence="2" id="KW-0413">Isomerase</keyword>
<feature type="domain" description="SnoaL-like" evidence="1">
    <location>
        <begin position="14"/>
        <end position="116"/>
    </location>
</feature>
<dbReference type="InterPro" id="IPR032710">
    <property type="entry name" value="NTF2-like_dom_sf"/>
</dbReference>
<organism evidence="2 3">
    <name type="scientific">Pseudoduganella namucuonensis</name>
    <dbReference type="NCBI Taxonomy" id="1035707"/>
    <lineage>
        <taxon>Bacteria</taxon>
        <taxon>Pseudomonadati</taxon>
        <taxon>Pseudomonadota</taxon>
        <taxon>Betaproteobacteria</taxon>
        <taxon>Burkholderiales</taxon>
        <taxon>Oxalobacteraceae</taxon>
        <taxon>Telluria group</taxon>
        <taxon>Pseudoduganella</taxon>
    </lineage>
</organism>
<dbReference type="InterPro" id="IPR037401">
    <property type="entry name" value="SnoaL-like"/>
</dbReference>